<evidence type="ECO:0000313" key="3">
    <source>
        <dbReference type="EMBL" id="MFE3866848.1"/>
    </source>
</evidence>
<dbReference type="Proteomes" id="UP001600109">
    <property type="component" value="Unassembled WGS sequence"/>
</dbReference>
<proteinExistence type="predicted"/>
<protein>
    <submittedName>
        <fullName evidence="3">Helix-turn-helix domain-containing protein</fullName>
    </submittedName>
</protein>
<sequence>MKPISEHSEKIREEIRKKREENEGVSLSEACEIMGISRSTLYRFLEDGIINKVQQGKSPKILLTEIQRYIDS</sequence>
<evidence type="ECO:0000313" key="4">
    <source>
        <dbReference type="Proteomes" id="UP001600109"/>
    </source>
</evidence>
<accession>A0ABW6HS81</accession>
<feature type="domain" description="Helix-turn-helix" evidence="2">
    <location>
        <begin position="26"/>
        <end position="71"/>
    </location>
</feature>
<dbReference type="InterPro" id="IPR009057">
    <property type="entry name" value="Homeodomain-like_sf"/>
</dbReference>
<organism evidence="3 4">
    <name type="scientific">Flavobacterium xylosi</name>
    <dbReference type="NCBI Taxonomy" id="3230415"/>
    <lineage>
        <taxon>Bacteria</taxon>
        <taxon>Pseudomonadati</taxon>
        <taxon>Bacteroidota</taxon>
        <taxon>Flavobacteriia</taxon>
        <taxon>Flavobacteriales</taxon>
        <taxon>Flavobacteriaceae</taxon>
        <taxon>Flavobacterium</taxon>
    </lineage>
</organism>
<keyword evidence="4" id="KW-1185">Reference proteome</keyword>
<dbReference type="EMBL" id="JBHZPZ010000002">
    <property type="protein sequence ID" value="MFE3866848.1"/>
    <property type="molecule type" value="Genomic_DNA"/>
</dbReference>
<dbReference type="NCBIfam" id="TIGR01764">
    <property type="entry name" value="excise"/>
    <property type="match status" value="1"/>
</dbReference>
<reference evidence="3 4" key="1">
    <citation type="submission" date="2024-06" db="EMBL/GenBank/DDBJ databases">
        <title>Flavobacterium spp. isolated from glacier.</title>
        <authorList>
            <person name="Han D."/>
        </authorList>
    </citation>
    <scope>NUCLEOTIDE SEQUENCE [LARGE SCALE GENOMIC DNA]</scope>
    <source>
        <strain evidence="3 4">LS2P90</strain>
    </source>
</reference>
<gene>
    <name evidence="3" type="ORF">ACFX5E_02015</name>
</gene>
<name>A0ABW6HS81_9FLAO</name>
<dbReference type="Pfam" id="PF12728">
    <property type="entry name" value="HTH_17"/>
    <property type="match status" value="1"/>
</dbReference>
<dbReference type="RefSeq" id="WP_379853498.1">
    <property type="nucleotide sequence ID" value="NZ_JBHZPZ010000002.1"/>
</dbReference>
<dbReference type="SUPFAM" id="SSF46689">
    <property type="entry name" value="Homeodomain-like"/>
    <property type="match status" value="1"/>
</dbReference>
<evidence type="ECO:0000256" key="1">
    <source>
        <dbReference type="SAM" id="MobiDB-lite"/>
    </source>
</evidence>
<dbReference type="InterPro" id="IPR010093">
    <property type="entry name" value="SinI_DNA-bd"/>
</dbReference>
<evidence type="ECO:0000259" key="2">
    <source>
        <dbReference type="Pfam" id="PF12728"/>
    </source>
</evidence>
<dbReference type="InterPro" id="IPR041657">
    <property type="entry name" value="HTH_17"/>
</dbReference>
<feature type="region of interest" description="Disordered" evidence="1">
    <location>
        <begin position="1"/>
        <end position="25"/>
    </location>
</feature>
<feature type="compositionally biased region" description="Basic and acidic residues" evidence="1">
    <location>
        <begin position="1"/>
        <end position="22"/>
    </location>
</feature>
<comment type="caution">
    <text evidence="3">The sequence shown here is derived from an EMBL/GenBank/DDBJ whole genome shotgun (WGS) entry which is preliminary data.</text>
</comment>